<organism evidence="1 2">
    <name type="scientific">Austropuccinia psidii MF-1</name>
    <dbReference type="NCBI Taxonomy" id="1389203"/>
    <lineage>
        <taxon>Eukaryota</taxon>
        <taxon>Fungi</taxon>
        <taxon>Dikarya</taxon>
        <taxon>Basidiomycota</taxon>
        <taxon>Pucciniomycotina</taxon>
        <taxon>Pucciniomycetes</taxon>
        <taxon>Pucciniales</taxon>
        <taxon>Sphaerophragmiaceae</taxon>
        <taxon>Austropuccinia</taxon>
    </lineage>
</organism>
<comment type="caution">
    <text evidence="1">The sequence shown here is derived from an EMBL/GenBank/DDBJ whole genome shotgun (WGS) entry which is preliminary data.</text>
</comment>
<evidence type="ECO:0000313" key="2">
    <source>
        <dbReference type="Proteomes" id="UP000765509"/>
    </source>
</evidence>
<dbReference type="AlphaFoldDB" id="A0A9Q3PTC6"/>
<proteinExistence type="predicted"/>
<dbReference type="EMBL" id="AVOT02090256">
    <property type="protein sequence ID" value="MBW0572540.1"/>
    <property type="molecule type" value="Genomic_DNA"/>
</dbReference>
<dbReference type="Proteomes" id="UP000765509">
    <property type="component" value="Unassembled WGS sequence"/>
</dbReference>
<accession>A0A9Q3PTC6</accession>
<protein>
    <submittedName>
        <fullName evidence="1">Uncharacterized protein</fullName>
    </submittedName>
</protein>
<keyword evidence="2" id="KW-1185">Reference proteome</keyword>
<evidence type="ECO:0000313" key="1">
    <source>
        <dbReference type="EMBL" id="MBW0572540.1"/>
    </source>
</evidence>
<name>A0A9Q3PTC6_9BASI</name>
<gene>
    <name evidence="1" type="ORF">O181_112255</name>
</gene>
<sequence length="99" mass="10972">MDPVPKDPGRVHIWYSIPLCTISPQKSNGDVFRTQLGHLNTSPQTHHPFQRKAFQPFSIAIQVGYQKTIQGPQPPGPAGFGLSFDLRIIKGVTSEVINH</sequence>
<reference evidence="1" key="1">
    <citation type="submission" date="2021-03" db="EMBL/GenBank/DDBJ databases">
        <title>Draft genome sequence of rust myrtle Austropuccinia psidii MF-1, a brazilian biotype.</title>
        <authorList>
            <person name="Quecine M.C."/>
            <person name="Pachon D.M.R."/>
            <person name="Bonatelli M.L."/>
            <person name="Correr F.H."/>
            <person name="Franceschini L.M."/>
            <person name="Leite T.F."/>
            <person name="Margarido G.R.A."/>
            <person name="Almeida C.A."/>
            <person name="Ferrarezi J.A."/>
            <person name="Labate C.A."/>
        </authorList>
    </citation>
    <scope>NUCLEOTIDE SEQUENCE</scope>
    <source>
        <strain evidence="1">MF-1</strain>
    </source>
</reference>